<accession>K8EF84</accession>
<evidence type="ECO:0000256" key="3">
    <source>
        <dbReference type="ARBA" id="ARBA00022801"/>
    </source>
</evidence>
<sequence length="357" mass="40389">MFGQIVIGPPGCGKTTYCAGMSQYFTLLGRPHKIINLDPGNDIHDNENYECAVDISDLVCLENVQEELNLGPNGAMMYCLEYLEANLDWLKEKLEPFEKECFLIFDLPGQVELFNLHESLKNIIGVMQNEWHYRVVTVHLVDGHLCADPWKYVAALMLSLSTMLHLETPHVNVLSKVDLMDKYGELAFNLEFYTEVQDLSYLAEYLNSDPKFKEYNKLTNSIMEIIEDFGLVRFTAMSIEDFDSVNRVCQLCDKSIGYSPEFHKNLKTQQERGSSSSSSAHPAVGPASYFKSGVIPERDWDPRRAYSKMPAEPISASNLDITERFFNSVKISEDDDDGAEDGAGEGKDEIKKEAVEK</sequence>
<organism evidence="7 8">
    <name type="scientific">Bathycoccus prasinos</name>
    <dbReference type="NCBI Taxonomy" id="41875"/>
    <lineage>
        <taxon>Eukaryota</taxon>
        <taxon>Viridiplantae</taxon>
        <taxon>Chlorophyta</taxon>
        <taxon>Mamiellophyceae</taxon>
        <taxon>Mamiellales</taxon>
        <taxon>Bathycoccaceae</taxon>
        <taxon>Bathycoccus</taxon>
    </lineage>
</organism>
<dbReference type="GO" id="GO:0005525">
    <property type="term" value="F:GTP binding"/>
    <property type="evidence" value="ECO:0007669"/>
    <property type="project" value="UniProtKB-KW"/>
</dbReference>
<evidence type="ECO:0000256" key="5">
    <source>
        <dbReference type="RuleBase" id="RU365059"/>
    </source>
</evidence>
<dbReference type="Pfam" id="PF03029">
    <property type="entry name" value="ATP_bind_1"/>
    <property type="match status" value="1"/>
</dbReference>
<evidence type="ECO:0000256" key="6">
    <source>
        <dbReference type="SAM" id="MobiDB-lite"/>
    </source>
</evidence>
<dbReference type="RefSeq" id="XP_007513133.1">
    <property type="nucleotide sequence ID" value="XM_007513071.1"/>
</dbReference>
<feature type="region of interest" description="Disordered" evidence="6">
    <location>
        <begin position="266"/>
        <end position="290"/>
    </location>
</feature>
<dbReference type="GO" id="GO:0003924">
    <property type="term" value="F:GTPase activity"/>
    <property type="evidence" value="ECO:0007669"/>
    <property type="project" value="TreeGrafter"/>
</dbReference>
<feature type="compositionally biased region" description="Basic and acidic residues" evidence="6">
    <location>
        <begin position="344"/>
        <end position="357"/>
    </location>
</feature>
<dbReference type="SUPFAM" id="SSF52540">
    <property type="entry name" value="P-loop containing nucleoside triphosphate hydrolases"/>
    <property type="match status" value="1"/>
</dbReference>
<dbReference type="GeneID" id="19015521"/>
<dbReference type="OrthoDB" id="5839at2759"/>
<dbReference type="eggNOG" id="KOG1533">
    <property type="taxonomic scope" value="Eukaryota"/>
</dbReference>
<proteinExistence type="inferred from homology"/>
<comment type="subunit">
    <text evidence="5">Binds to RNA polymerase II (RNAPII).</text>
</comment>
<dbReference type="KEGG" id="bpg:Bathy05g00170"/>
<dbReference type="GO" id="GO:0005737">
    <property type="term" value="C:cytoplasm"/>
    <property type="evidence" value="ECO:0007669"/>
    <property type="project" value="TreeGrafter"/>
</dbReference>
<dbReference type="PANTHER" id="PTHR21231">
    <property type="entry name" value="XPA-BINDING PROTEIN 1-RELATED"/>
    <property type="match status" value="1"/>
</dbReference>
<dbReference type="Proteomes" id="UP000198341">
    <property type="component" value="Chromosome 5"/>
</dbReference>
<feature type="compositionally biased region" description="Acidic residues" evidence="6">
    <location>
        <begin position="333"/>
        <end position="343"/>
    </location>
</feature>
<evidence type="ECO:0000313" key="7">
    <source>
        <dbReference type="EMBL" id="CCO16691.1"/>
    </source>
</evidence>
<comment type="similarity">
    <text evidence="1 5">Belongs to the GPN-loop GTPase family.</text>
</comment>
<dbReference type="AlphaFoldDB" id="K8EF84"/>
<keyword evidence="4 5" id="KW-0342">GTP-binding</keyword>
<dbReference type="Gene3D" id="3.40.50.300">
    <property type="entry name" value="P-loop containing nucleotide triphosphate hydrolases"/>
    <property type="match status" value="1"/>
</dbReference>
<dbReference type="EMBL" id="FO082274">
    <property type="protein sequence ID" value="CCO16691.1"/>
    <property type="molecule type" value="Genomic_DNA"/>
</dbReference>
<gene>
    <name evidence="7" type="ORF">Bathy05g00170</name>
</gene>
<reference evidence="7 8" key="1">
    <citation type="submission" date="2011-10" db="EMBL/GenBank/DDBJ databases">
        <authorList>
            <person name="Genoscope - CEA"/>
        </authorList>
    </citation>
    <scope>NUCLEOTIDE SEQUENCE [LARGE SCALE GENOMIC DNA]</scope>
    <source>
        <strain evidence="7 8">RCC 1105</strain>
    </source>
</reference>
<evidence type="ECO:0000256" key="4">
    <source>
        <dbReference type="ARBA" id="ARBA00023134"/>
    </source>
</evidence>
<dbReference type="PANTHER" id="PTHR21231:SF3">
    <property type="entry name" value="GPN-LOOP GTPASE 2"/>
    <property type="match status" value="1"/>
</dbReference>
<evidence type="ECO:0000256" key="2">
    <source>
        <dbReference type="ARBA" id="ARBA00022741"/>
    </source>
</evidence>
<keyword evidence="8" id="KW-1185">Reference proteome</keyword>
<evidence type="ECO:0000256" key="1">
    <source>
        <dbReference type="ARBA" id="ARBA00005290"/>
    </source>
</evidence>
<dbReference type="FunFam" id="3.40.50.300:FF:000338">
    <property type="entry name" value="GPN-loop GTPase 2"/>
    <property type="match status" value="1"/>
</dbReference>
<dbReference type="STRING" id="41875.K8EF84"/>
<evidence type="ECO:0000313" key="8">
    <source>
        <dbReference type="Proteomes" id="UP000198341"/>
    </source>
</evidence>
<dbReference type="CDD" id="cd17871">
    <property type="entry name" value="GPN2"/>
    <property type="match status" value="1"/>
</dbReference>
<dbReference type="InterPro" id="IPR027417">
    <property type="entry name" value="P-loop_NTPase"/>
</dbReference>
<comment type="function">
    <text evidence="5">Small GTPase required for proper localization of RNA polymerase II and III (RNAPII and RNAPIII). May act at an RNAP assembly step prior to nuclear import.</text>
</comment>
<dbReference type="InterPro" id="IPR004130">
    <property type="entry name" value="Gpn"/>
</dbReference>
<keyword evidence="3 5" id="KW-0378">Hydrolase</keyword>
<name>K8EF84_9CHLO</name>
<feature type="region of interest" description="Disordered" evidence="6">
    <location>
        <begin position="330"/>
        <end position="357"/>
    </location>
</feature>
<protein>
    <recommendedName>
        <fullName evidence="5">GPN-loop GTPase 2</fullName>
    </recommendedName>
</protein>
<keyword evidence="2 5" id="KW-0547">Nucleotide-binding</keyword>
<dbReference type="InterPro" id="IPR030231">
    <property type="entry name" value="Gpn2"/>
</dbReference>